<accession>A0A835LED3</accession>
<name>A0A835LED3_9MAGN</name>
<dbReference type="Pfam" id="PF03140">
    <property type="entry name" value="DUF247"/>
    <property type="match status" value="1"/>
</dbReference>
<feature type="transmembrane region" description="Helical" evidence="1">
    <location>
        <begin position="444"/>
        <end position="468"/>
    </location>
</feature>
<reference evidence="2 3" key="1">
    <citation type="submission" date="2020-10" db="EMBL/GenBank/DDBJ databases">
        <title>The Coptis chinensis genome and diversification of protoberbering-type alkaloids.</title>
        <authorList>
            <person name="Wang B."/>
            <person name="Shu S."/>
            <person name="Song C."/>
            <person name="Liu Y."/>
        </authorList>
    </citation>
    <scope>NUCLEOTIDE SEQUENCE [LARGE SCALE GENOMIC DNA]</scope>
    <source>
        <strain evidence="2">HL-2020</strain>
        <tissue evidence="2">Leaf</tissue>
    </source>
</reference>
<evidence type="ECO:0000256" key="1">
    <source>
        <dbReference type="SAM" id="Phobius"/>
    </source>
</evidence>
<dbReference type="PANTHER" id="PTHR31170:SF25">
    <property type="entry name" value="BNAA09G04570D PROTEIN"/>
    <property type="match status" value="1"/>
</dbReference>
<evidence type="ECO:0000313" key="2">
    <source>
        <dbReference type="EMBL" id="KAF9588729.1"/>
    </source>
</evidence>
<dbReference type="EMBL" id="JADFTS010000009">
    <property type="protein sequence ID" value="KAF9588729.1"/>
    <property type="molecule type" value="Genomic_DNA"/>
</dbReference>
<sequence>MNFEGSASVATFDKSWVISIRKRLEKQSHPVPWNSWNRVRPSIYRVPNVIRQVDVDAYEPKVLSIGPLHRGNPKLAAMEKHKWRYLHDLLSANPEFSLEKCLVEMKSLEEMARSSYSETIELDSNEFVEMMLLDGCFIVEFLIKLRESSLEFIFTSKEVEEPMFNTIWILTPIVHDILLLENQLPFFVLQRLFDLAFMLNRQRFVNHSLMEIAFFMCNCLVPLNEEINQLPACSIHHLLHLFHTHLIPSPKKPITHSYTYNLSSHLLALFNTHVHPVEPSKPAPPERRAKTIPSVTELQDAGVKFKKKVKKAGSFMELEFSKGVMQIPQLYIYPNTNAFFRNLIAFEQCYPNSRTYFTAYAMFMDSLIDTPNDVLLLKQQGIIHHGLGTDADLAFLYNQLSKGLNFYYSKTYLADVYLGVKSYYESNWHKWRASLVHDYFRNPWAFLSVMAAVVLLMLTIAQTVFSALSHFTNPSNAS</sequence>
<keyword evidence="1" id="KW-0812">Transmembrane</keyword>
<protein>
    <submittedName>
        <fullName evidence="2">Uncharacterized protein</fullName>
    </submittedName>
</protein>
<dbReference type="Proteomes" id="UP000631114">
    <property type="component" value="Unassembled WGS sequence"/>
</dbReference>
<keyword evidence="3" id="KW-1185">Reference proteome</keyword>
<keyword evidence="1" id="KW-0472">Membrane</keyword>
<evidence type="ECO:0000313" key="3">
    <source>
        <dbReference type="Proteomes" id="UP000631114"/>
    </source>
</evidence>
<dbReference type="AlphaFoldDB" id="A0A835LED3"/>
<comment type="caution">
    <text evidence="2">The sequence shown here is derived from an EMBL/GenBank/DDBJ whole genome shotgun (WGS) entry which is preliminary data.</text>
</comment>
<dbReference type="PANTHER" id="PTHR31170">
    <property type="entry name" value="BNAC04G53230D PROTEIN"/>
    <property type="match status" value="1"/>
</dbReference>
<keyword evidence="1" id="KW-1133">Transmembrane helix</keyword>
<organism evidence="2 3">
    <name type="scientific">Coptis chinensis</name>
    <dbReference type="NCBI Taxonomy" id="261450"/>
    <lineage>
        <taxon>Eukaryota</taxon>
        <taxon>Viridiplantae</taxon>
        <taxon>Streptophyta</taxon>
        <taxon>Embryophyta</taxon>
        <taxon>Tracheophyta</taxon>
        <taxon>Spermatophyta</taxon>
        <taxon>Magnoliopsida</taxon>
        <taxon>Ranunculales</taxon>
        <taxon>Ranunculaceae</taxon>
        <taxon>Coptidoideae</taxon>
        <taxon>Coptis</taxon>
    </lineage>
</organism>
<dbReference type="InterPro" id="IPR004158">
    <property type="entry name" value="DUF247_pln"/>
</dbReference>
<proteinExistence type="predicted"/>
<dbReference type="OrthoDB" id="1589813at2759"/>
<gene>
    <name evidence="2" type="ORF">IFM89_015166</name>
</gene>